<gene>
    <name evidence="3" type="ORF">NYP18_08630</name>
</gene>
<dbReference type="InterPro" id="IPR014747">
    <property type="entry name" value="Bac_photo_RC_H_C"/>
</dbReference>
<evidence type="ECO:0000313" key="3">
    <source>
        <dbReference type="EMBL" id="MCS5479723.1"/>
    </source>
</evidence>
<comment type="caution">
    <text evidence="3">The sequence shown here is derived from an EMBL/GenBank/DDBJ whole genome shotgun (WGS) entry which is preliminary data.</text>
</comment>
<sequence length="146" mass="16485">MTHRSIQQLGRATVYDRDDVKLGRVKEVYINNKTGEPDYAEVSHGLFGMRSTVVPLRGHTLEGRTLRLAFSKDLLKEAPEISKKEQLPKHRSDHDAICEYYGLTDTADVHSYGDQPLYSGDEFSRGHTTRGFGDSEESEKPERTAS</sequence>
<name>A0ABT2FWV7_9CORY</name>
<protein>
    <submittedName>
        <fullName evidence="3">PRC-barrel domain-containing protein</fullName>
    </submittedName>
</protein>
<dbReference type="Pfam" id="PF05239">
    <property type="entry name" value="PRC"/>
    <property type="match status" value="1"/>
</dbReference>
<evidence type="ECO:0000313" key="4">
    <source>
        <dbReference type="Proteomes" id="UP001205965"/>
    </source>
</evidence>
<dbReference type="Gene3D" id="3.90.50.10">
    <property type="entry name" value="Photosynthetic Reaction Center, subunit H, domain 2"/>
    <property type="match status" value="1"/>
</dbReference>
<feature type="domain" description="PRC-barrel" evidence="2">
    <location>
        <begin position="3"/>
        <end position="74"/>
    </location>
</feature>
<feature type="region of interest" description="Disordered" evidence="1">
    <location>
        <begin position="114"/>
        <end position="146"/>
    </location>
</feature>
<dbReference type="EMBL" id="JANWTC010000005">
    <property type="protein sequence ID" value="MCS5479723.1"/>
    <property type="molecule type" value="Genomic_DNA"/>
</dbReference>
<keyword evidence="4" id="KW-1185">Reference proteome</keyword>
<evidence type="ECO:0000256" key="1">
    <source>
        <dbReference type="SAM" id="MobiDB-lite"/>
    </source>
</evidence>
<dbReference type="InterPro" id="IPR027275">
    <property type="entry name" value="PRC-brl_dom"/>
</dbReference>
<organism evidence="3 4">
    <name type="scientific">Corynebacterium lemuris</name>
    <dbReference type="NCBI Taxonomy" id="1859292"/>
    <lineage>
        <taxon>Bacteria</taxon>
        <taxon>Bacillati</taxon>
        <taxon>Actinomycetota</taxon>
        <taxon>Actinomycetes</taxon>
        <taxon>Mycobacteriales</taxon>
        <taxon>Corynebacteriaceae</taxon>
        <taxon>Corynebacterium</taxon>
    </lineage>
</organism>
<evidence type="ECO:0000259" key="2">
    <source>
        <dbReference type="Pfam" id="PF05239"/>
    </source>
</evidence>
<accession>A0ABT2FWV7</accession>
<dbReference type="SUPFAM" id="SSF50346">
    <property type="entry name" value="PRC-barrel domain"/>
    <property type="match status" value="1"/>
</dbReference>
<dbReference type="Proteomes" id="UP001205965">
    <property type="component" value="Unassembled WGS sequence"/>
</dbReference>
<dbReference type="RefSeq" id="WP_259427790.1">
    <property type="nucleotide sequence ID" value="NZ_JANWTC010000005.1"/>
</dbReference>
<proteinExistence type="predicted"/>
<dbReference type="InterPro" id="IPR011033">
    <property type="entry name" value="PRC_barrel-like_sf"/>
</dbReference>
<reference evidence="3 4" key="1">
    <citation type="submission" date="2022-08" db="EMBL/GenBank/DDBJ databases">
        <title>YIM 101645 draft genome.</title>
        <authorList>
            <person name="Chen X."/>
        </authorList>
    </citation>
    <scope>NUCLEOTIDE SEQUENCE [LARGE SCALE GENOMIC DNA]</scope>
    <source>
        <strain evidence="3 4">YIM 101645</strain>
    </source>
</reference>